<dbReference type="GO" id="GO:0003723">
    <property type="term" value="F:RNA binding"/>
    <property type="evidence" value="ECO:0007669"/>
    <property type="project" value="InterPro"/>
</dbReference>
<dbReference type="Gene3D" id="3.10.450.30">
    <property type="entry name" value="Microbial ribonucleases"/>
    <property type="match status" value="1"/>
</dbReference>
<dbReference type="GeneID" id="95778370"/>
<protein>
    <submittedName>
        <fullName evidence="4">Ribonuclease</fullName>
    </submittedName>
</protein>
<dbReference type="AlphaFoldDB" id="A0A4Q1QX60"/>
<feature type="signal peptide" evidence="3">
    <location>
        <begin position="1"/>
        <end position="28"/>
    </location>
</feature>
<evidence type="ECO:0000256" key="2">
    <source>
        <dbReference type="ARBA" id="ARBA00022801"/>
    </source>
</evidence>
<dbReference type="Proteomes" id="UP000289482">
    <property type="component" value="Unassembled WGS sequence"/>
</dbReference>
<keyword evidence="1" id="KW-0540">Nuclease</keyword>
<dbReference type="EMBL" id="SDIF01000021">
    <property type="protein sequence ID" value="RXS67927.1"/>
    <property type="molecule type" value="Genomic_DNA"/>
</dbReference>
<evidence type="ECO:0000313" key="5">
    <source>
        <dbReference type="Proteomes" id="UP000289482"/>
    </source>
</evidence>
<dbReference type="InterPro" id="IPR000026">
    <property type="entry name" value="N1-like"/>
</dbReference>
<dbReference type="GO" id="GO:0016787">
    <property type="term" value="F:hydrolase activity"/>
    <property type="evidence" value="ECO:0007669"/>
    <property type="project" value="UniProtKB-KW"/>
</dbReference>
<evidence type="ECO:0000313" key="4">
    <source>
        <dbReference type="EMBL" id="RXS67927.1"/>
    </source>
</evidence>
<dbReference type="Pfam" id="PF00545">
    <property type="entry name" value="Ribonuclease"/>
    <property type="match status" value="1"/>
</dbReference>
<accession>A0A4Q1QX60</accession>
<comment type="caution">
    <text evidence="4">The sequence shown here is derived from an EMBL/GenBank/DDBJ whole genome shotgun (WGS) entry which is preliminary data.</text>
</comment>
<keyword evidence="5" id="KW-1185">Reference proteome</keyword>
<dbReference type="GO" id="GO:0004521">
    <property type="term" value="F:RNA endonuclease activity"/>
    <property type="evidence" value="ECO:0007669"/>
    <property type="project" value="InterPro"/>
</dbReference>
<gene>
    <name evidence="4" type="ORF">EST54_10245</name>
</gene>
<keyword evidence="3" id="KW-0732">Signal</keyword>
<dbReference type="RefSeq" id="WP_129247274.1">
    <property type="nucleotide sequence ID" value="NZ_JABZEL010000008.1"/>
</dbReference>
<reference evidence="4 5" key="1">
    <citation type="submission" date="2019-01" db="EMBL/GenBank/DDBJ databases">
        <title>Draft genome sequences of the type strain Streptomyces sioyaensis DSM 40032 and its novel strain, TM32, a thermotolerant antibiotics-producing actinobacterium.</title>
        <authorList>
            <person name="Nakaew N."/>
            <person name="Lumyong S."/>
            <person name="Sloan W.T."/>
            <person name="Sungthong R."/>
        </authorList>
    </citation>
    <scope>NUCLEOTIDE SEQUENCE [LARGE SCALE GENOMIC DNA]</scope>
    <source>
        <strain evidence="4 5">DSM 40032</strain>
    </source>
</reference>
<name>A0A4Q1QX60_9ACTN</name>
<proteinExistence type="predicted"/>
<evidence type="ECO:0000256" key="3">
    <source>
        <dbReference type="SAM" id="SignalP"/>
    </source>
</evidence>
<organism evidence="4 5">
    <name type="scientific">Streptomyces sioyaensis</name>
    <dbReference type="NCBI Taxonomy" id="67364"/>
    <lineage>
        <taxon>Bacteria</taxon>
        <taxon>Bacillati</taxon>
        <taxon>Actinomycetota</taxon>
        <taxon>Actinomycetes</taxon>
        <taxon>Kitasatosporales</taxon>
        <taxon>Streptomycetaceae</taxon>
        <taxon>Streptomyces</taxon>
    </lineage>
</organism>
<evidence type="ECO:0000256" key="1">
    <source>
        <dbReference type="ARBA" id="ARBA00022722"/>
    </source>
</evidence>
<sequence>MRIPPRITRIGAAGALASALLIGGTAVSATPAVATTHPATSYATTAHATAAHVTDIGKVCYSKLPSQAHDTLDLIAKGGPYPYPKDGTVFDNREHVLPDQSADYYHEYTVVTPGSPDRGARRIVAGQKKDEDYYTADHYSTFELVDRGC</sequence>
<dbReference type="SUPFAM" id="SSF53933">
    <property type="entry name" value="Microbial ribonucleases"/>
    <property type="match status" value="1"/>
</dbReference>
<keyword evidence="2" id="KW-0378">Hydrolase</keyword>
<dbReference type="InterPro" id="IPR016191">
    <property type="entry name" value="Ribonuclease/ribotoxin"/>
</dbReference>
<feature type="chain" id="PRO_5038881329" evidence="3">
    <location>
        <begin position="29"/>
        <end position="149"/>
    </location>
</feature>